<keyword evidence="7" id="KW-0969">Cilium</keyword>
<comment type="similarity">
    <text evidence="1 5">Belongs to the FlgD family.</text>
</comment>
<evidence type="ECO:0000259" key="6">
    <source>
        <dbReference type="Pfam" id="PF13860"/>
    </source>
</evidence>
<dbReference type="Pfam" id="PF03963">
    <property type="entry name" value="FlgD"/>
    <property type="match status" value="1"/>
</dbReference>
<keyword evidence="8" id="KW-1185">Reference proteome</keyword>
<name>A0A396RPM0_9SPHN</name>
<evidence type="ECO:0000313" key="8">
    <source>
        <dbReference type="Proteomes" id="UP000266693"/>
    </source>
</evidence>
<dbReference type="Proteomes" id="UP000266693">
    <property type="component" value="Unassembled WGS sequence"/>
</dbReference>
<dbReference type="GO" id="GO:0044781">
    <property type="term" value="P:bacterial-type flagellum organization"/>
    <property type="evidence" value="ECO:0007669"/>
    <property type="project" value="UniProtKB-UniRule"/>
</dbReference>
<evidence type="ECO:0000313" key="7">
    <source>
        <dbReference type="EMBL" id="RHW18477.1"/>
    </source>
</evidence>
<dbReference type="Pfam" id="PF13860">
    <property type="entry name" value="FlgD_ig"/>
    <property type="match status" value="1"/>
</dbReference>
<reference evidence="7 8" key="1">
    <citation type="submission" date="2018-08" db="EMBL/GenBank/DDBJ databases">
        <title>The multiple taxonomic identification of Sphingomonas gilva.</title>
        <authorList>
            <person name="Zhu D."/>
            <person name="Zheng S."/>
        </authorList>
    </citation>
    <scope>NUCLEOTIDE SEQUENCE [LARGE SCALE GENOMIC DNA]</scope>
    <source>
        <strain evidence="7 8">ZDH117</strain>
    </source>
</reference>
<accession>A0A396RPM0</accession>
<feature type="domain" description="FlgD/Vpr Ig-like" evidence="6">
    <location>
        <begin position="106"/>
        <end position="169"/>
    </location>
</feature>
<keyword evidence="7" id="KW-0966">Cell projection</keyword>
<keyword evidence="3 5" id="KW-1005">Bacterial flagellum biogenesis</keyword>
<evidence type="ECO:0000256" key="5">
    <source>
        <dbReference type="RuleBase" id="RU362076"/>
    </source>
</evidence>
<proteinExistence type="inferred from homology"/>
<dbReference type="OrthoDB" id="9785233at2"/>
<comment type="function">
    <text evidence="4 5">Required for flagellar hook formation. May act as a scaffolding protein.</text>
</comment>
<evidence type="ECO:0000256" key="1">
    <source>
        <dbReference type="ARBA" id="ARBA00010577"/>
    </source>
</evidence>
<dbReference type="EMBL" id="QWLV01000002">
    <property type="protein sequence ID" value="RHW18477.1"/>
    <property type="molecule type" value="Genomic_DNA"/>
</dbReference>
<keyword evidence="7" id="KW-0282">Flagellum</keyword>
<evidence type="ECO:0000256" key="3">
    <source>
        <dbReference type="ARBA" id="ARBA00022795"/>
    </source>
</evidence>
<evidence type="ECO:0000256" key="2">
    <source>
        <dbReference type="ARBA" id="ARBA00016013"/>
    </source>
</evidence>
<evidence type="ECO:0000256" key="4">
    <source>
        <dbReference type="ARBA" id="ARBA00024746"/>
    </source>
</evidence>
<dbReference type="Gene3D" id="2.60.40.4070">
    <property type="match status" value="1"/>
</dbReference>
<dbReference type="Gene3D" id="2.30.30.910">
    <property type="match status" value="1"/>
</dbReference>
<dbReference type="InterPro" id="IPR025965">
    <property type="entry name" value="FlgD/Vpr_Ig-like"/>
</dbReference>
<comment type="caution">
    <text evidence="7">The sequence shown here is derived from an EMBL/GenBank/DDBJ whole genome shotgun (WGS) entry which is preliminary data.</text>
</comment>
<sequence length="215" mass="21896">MTAVSGTGSLALPQQATTNSNATMDQSSFLKLLTTQMTTQDPFKPVDNTQMVAQMAQFSSVAGIAEMNASLKAIAGQLAGGRITDLSGWIGRDALVESDTVPQRRDGSYAGEIALPEAASAVSVSLVDANGQVVHTEDFGAQEAGTFPFAYANEGGATAGPLKIVVNAIGAKGQIDAVPGAWVPVTAVHSPASGADMRLVTPIGLVAPDQAVRLG</sequence>
<organism evidence="7 8">
    <name type="scientific">Sphingomonas gilva</name>
    <dbReference type="NCBI Taxonomy" id="2305907"/>
    <lineage>
        <taxon>Bacteria</taxon>
        <taxon>Pseudomonadati</taxon>
        <taxon>Pseudomonadota</taxon>
        <taxon>Alphaproteobacteria</taxon>
        <taxon>Sphingomonadales</taxon>
        <taxon>Sphingomonadaceae</taxon>
        <taxon>Sphingomonas</taxon>
    </lineage>
</organism>
<gene>
    <name evidence="7" type="ORF">D1610_08510</name>
</gene>
<protein>
    <recommendedName>
        <fullName evidence="2 5">Basal-body rod modification protein FlgD</fullName>
    </recommendedName>
</protein>
<dbReference type="RefSeq" id="WP_118863667.1">
    <property type="nucleotide sequence ID" value="NZ_QWLV01000002.1"/>
</dbReference>
<dbReference type="InterPro" id="IPR005648">
    <property type="entry name" value="FlgD"/>
</dbReference>
<dbReference type="AlphaFoldDB" id="A0A396RPM0"/>